<dbReference type="RefSeq" id="WP_393012369.1">
    <property type="nucleotide sequence ID" value="NZ_JAZAQF010000057.1"/>
</dbReference>
<name>A0ABW7C9F9_9CYAN</name>
<dbReference type="Gene3D" id="2.30.310.10">
    <property type="entry name" value="ibrinogen binding protein from staphylococcus aureus domain"/>
    <property type="match status" value="1"/>
</dbReference>
<keyword evidence="9" id="KW-1185">Reference proteome</keyword>
<keyword evidence="1 5" id="KW-0820">tRNA-binding</keyword>
<comment type="similarity">
    <text evidence="5">Belongs to the NEMF family.</text>
</comment>
<accession>A0ABW7C9F9</accession>
<comment type="function">
    <text evidence="5">Key component of the ribosome quality control system (RQC), a ribosome-associated complex that mediates the extraction of incompletely synthesized nascent chains from stalled ribosomes and their subsequent degradation. RqcH recruits Ala-charged tRNA, and with RqcP directs the elongation of stalled nascent chains on 50S ribosomal subunits, leading to non-templated C-terminal alanine extensions (Ala tail). The Ala tail promotes nascent chain degradation. May add between 1 and at least 8 Ala residues. Binds to stalled 50S ribosomal subunits.</text>
</comment>
<proteinExistence type="inferred from homology"/>
<dbReference type="Pfam" id="PF05833">
    <property type="entry name" value="NFACT_N"/>
    <property type="match status" value="1"/>
</dbReference>
<evidence type="ECO:0000259" key="7">
    <source>
        <dbReference type="Pfam" id="PF05670"/>
    </source>
</evidence>
<evidence type="ECO:0000313" key="9">
    <source>
        <dbReference type="Proteomes" id="UP001604335"/>
    </source>
</evidence>
<evidence type="ECO:0000256" key="1">
    <source>
        <dbReference type="ARBA" id="ARBA00022555"/>
    </source>
</evidence>
<comment type="subunit">
    <text evidence="5">Associates with stalled 50S ribosomal subunits. Binds to RqcP.</text>
</comment>
<feature type="coiled-coil region" evidence="5">
    <location>
        <begin position="297"/>
        <end position="324"/>
    </location>
</feature>
<evidence type="ECO:0000256" key="5">
    <source>
        <dbReference type="HAMAP-Rule" id="MF_00844"/>
    </source>
</evidence>
<dbReference type="InterPro" id="IPR008532">
    <property type="entry name" value="NFACT_RNA-bd"/>
</dbReference>
<evidence type="ECO:0000256" key="6">
    <source>
        <dbReference type="SAM" id="MobiDB-lite"/>
    </source>
</evidence>
<protein>
    <recommendedName>
        <fullName evidence="5">Rqc2 homolog RqcH</fullName>
        <shortName evidence="5">RqcH</shortName>
    </recommendedName>
</protein>
<keyword evidence="5" id="KW-0175">Coiled coil</keyword>
<sequence length="573" mass="65649">MQPVDYTTLIASLWELRRDWLPARLEQVFQRDRFTVYLCLRTIDRRGWLGISWHPQAARLCVGAAPPKEPDTFTFSQQLLHQLKGLALVSFAEVAPWERVVDLQFARRPGDPPLWHLYVEIMGKYSNAILTTADGTIVTAAHQVSAQQSRVRPIQTGDRYSAPPKLTEATPQPTESFDRWWERVSLIPGPISRQLLKTYRGLSSPLVKSLLTAAEIDPQQPVETLELAGQRRLFEVWQGWLKRLEMGDFVPGWTEAGYDVLGWQEQRSAPSVQDLLDRYYGDRLDREAFQRLWQQLRQKVSNLASKLRKKVEEFTDRLAQSAEADQFRSRADLLMAHLHHWEPGLDRISLPDFETGAPVTIALDPAKTGVQNAQQLYKKYQKLDRSRSAIEPLLLAARSELAYLEEVEESLSEFEDYGGPEDLSALEEIRDELVQEGYLEDPGYRRALPDPGEGFRKFTTPSGYEVWIGRNNAQNDRLSFRLATAYDLWFHAQEIPGSHVLLRMPAGSQPDRADLQFTADLAARYSRARQAEQVPVIYTEPRHLYKPKGAKPGLVIYKHERVIWGQPQRSLAV</sequence>
<feature type="region of interest" description="Disordered" evidence="6">
    <location>
        <begin position="152"/>
        <end position="172"/>
    </location>
</feature>
<dbReference type="Proteomes" id="UP001604335">
    <property type="component" value="Unassembled WGS sequence"/>
</dbReference>
<evidence type="ECO:0000256" key="2">
    <source>
        <dbReference type="ARBA" id="ARBA00022730"/>
    </source>
</evidence>
<dbReference type="EMBL" id="JAZAQF010000057">
    <property type="protein sequence ID" value="MFG3817799.1"/>
    <property type="molecule type" value="Genomic_DNA"/>
</dbReference>
<keyword evidence="3 5" id="KW-0694">RNA-binding</keyword>
<dbReference type="HAMAP" id="MF_00844_B">
    <property type="entry name" value="RqcH_B"/>
    <property type="match status" value="1"/>
</dbReference>
<dbReference type="InterPro" id="IPR051608">
    <property type="entry name" value="RQC_Subunit_NEMF"/>
</dbReference>
<dbReference type="PANTHER" id="PTHR15239:SF6">
    <property type="entry name" value="RIBOSOME QUALITY CONTROL COMPLEX SUBUNIT NEMF"/>
    <property type="match status" value="1"/>
</dbReference>
<feature type="domain" description="NFACT RNA-binding" evidence="7">
    <location>
        <begin position="455"/>
        <end position="553"/>
    </location>
</feature>
<dbReference type="Pfam" id="PF05670">
    <property type="entry name" value="NFACT-R_1"/>
    <property type="match status" value="1"/>
</dbReference>
<comment type="caution">
    <text evidence="8">The sequence shown here is derived from an EMBL/GenBank/DDBJ whole genome shotgun (WGS) entry which is preliminary data.</text>
</comment>
<dbReference type="InterPro" id="IPR043682">
    <property type="entry name" value="RqcH_bacterial"/>
</dbReference>
<reference evidence="9" key="1">
    <citation type="journal article" date="2024" name="Algal Res.">
        <title>Biochemical, toxicological and genomic investigation of a high-biomass producing Limnothrix strain isolated from Italian shallow drinking water reservoir.</title>
        <authorList>
            <person name="Simonazzi M."/>
            <person name="Shishido T.K."/>
            <person name="Delbaje E."/>
            <person name="Wahlsten M."/>
            <person name="Fewer D.P."/>
            <person name="Sivonen K."/>
            <person name="Pezzolesi L."/>
            <person name="Pistocchi R."/>
        </authorList>
    </citation>
    <scope>NUCLEOTIDE SEQUENCE [LARGE SCALE GENOMIC DNA]</scope>
    <source>
        <strain evidence="9">LRLZ20PSL1</strain>
    </source>
</reference>
<organism evidence="8 9">
    <name type="scientific">Limnothrix redekei LRLZ20PSL1</name>
    <dbReference type="NCBI Taxonomy" id="3112953"/>
    <lineage>
        <taxon>Bacteria</taxon>
        <taxon>Bacillati</taxon>
        <taxon>Cyanobacteriota</taxon>
        <taxon>Cyanophyceae</taxon>
        <taxon>Pseudanabaenales</taxon>
        <taxon>Pseudanabaenaceae</taxon>
        <taxon>Limnothrix</taxon>
    </lineage>
</organism>
<keyword evidence="4 5" id="KW-0648">Protein biosynthesis</keyword>
<evidence type="ECO:0000313" key="8">
    <source>
        <dbReference type="EMBL" id="MFG3817799.1"/>
    </source>
</evidence>
<evidence type="ECO:0000256" key="4">
    <source>
        <dbReference type="ARBA" id="ARBA00022917"/>
    </source>
</evidence>
<dbReference type="PANTHER" id="PTHR15239">
    <property type="entry name" value="NUCLEAR EXPORT MEDIATOR FACTOR NEMF"/>
    <property type="match status" value="1"/>
</dbReference>
<keyword evidence="2 5" id="KW-0699">rRNA-binding</keyword>
<evidence type="ECO:0000256" key="3">
    <source>
        <dbReference type="ARBA" id="ARBA00022884"/>
    </source>
</evidence>
<gene>
    <name evidence="5" type="primary">rqcH</name>
    <name evidence="8" type="ORF">VPK24_09145</name>
</gene>